<dbReference type="OrthoDB" id="5986190at2759"/>
<dbReference type="Proteomes" id="UP000800035">
    <property type="component" value="Unassembled WGS sequence"/>
</dbReference>
<keyword evidence="4" id="KW-1185">Reference proteome</keyword>
<dbReference type="SUPFAM" id="SSF53300">
    <property type="entry name" value="vWA-like"/>
    <property type="match status" value="1"/>
</dbReference>
<dbReference type="GO" id="GO:0004672">
    <property type="term" value="F:protein kinase activity"/>
    <property type="evidence" value="ECO:0007669"/>
    <property type="project" value="InterPro"/>
</dbReference>
<accession>A0A6A5TS61</accession>
<dbReference type="SUPFAM" id="SSF56112">
    <property type="entry name" value="Protein kinase-like (PK-like)"/>
    <property type="match status" value="1"/>
</dbReference>
<dbReference type="AlphaFoldDB" id="A0A6A5TS61"/>
<dbReference type="PROSITE" id="PS50011">
    <property type="entry name" value="PROTEIN_KINASE_DOM"/>
    <property type="match status" value="1"/>
</dbReference>
<dbReference type="InterPro" id="IPR036465">
    <property type="entry name" value="vWFA_dom_sf"/>
</dbReference>
<dbReference type="SMART" id="SM00220">
    <property type="entry name" value="S_TKc"/>
    <property type="match status" value="1"/>
</dbReference>
<feature type="region of interest" description="Disordered" evidence="1">
    <location>
        <begin position="1007"/>
        <end position="1030"/>
    </location>
</feature>
<evidence type="ECO:0000313" key="3">
    <source>
        <dbReference type="EMBL" id="KAF1953576.1"/>
    </source>
</evidence>
<feature type="domain" description="Protein kinase" evidence="2">
    <location>
        <begin position="233"/>
        <end position="565"/>
    </location>
</feature>
<dbReference type="PANTHER" id="PTHR34706:SF1">
    <property type="entry name" value="VWFA DOMAIN-CONTAINING PROTEIN"/>
    <property type="match status" value="1"/>
</dbReference>
<dbReference type="EMBL" id="ML977003">
    <property type="protein sequence ID" value="KAF1953576.1"/>
    <property type="molecule type" value="Genomic_DNA"/>
</dbReference>
<name>A0A6A5TS61_9PLEO</name>
<feature type="region of interest" description="Disordered" evidence="1">
    <location>
        <begin position="612"/>
        <end position="636"/>
    </location>
</feature>
<reference evidence="3" key="1">
    <citation type="journal article" date="2020" name="Stud. Mycol.">
        <title>101 Dothideomycetes genomes: a test case for predicting lifestyles and emergence of pathogens.</title>
        <authorList>
            <person name="Haridas S."/>
            <person name="Albert R."/>
            <person name="Binder M."/>
            <person name="Bloem J."/>
            <person name="Labutti K."/>
            <person name="Salamov A."/>
            <person name="Andreopoulos B."/>
            <person name="Baker S."/>
            <person name="Barry K."/>
            <person name="Bills G."/>
            <person name="Bluhm B."/>
            <person name="Cannon C."/>
            <person name="Castanera R."/>
            <person name="Culley D."/>
            <person name="Daum C."/>
            <person name="Ezra D."/>
            <person name="Gonzalez J."/>
            <person name="Henrissat B."/>
            <person name="Kuo A."/>
            <person name="Liang C."/>
            <person name="Lipzen A."/>
            <person name="Lutzoni F."/>
            <person name="Magnuson J."/>
            <person name="Mondo S."/>
            <person name="Nolan M."/>
            <person name="Ohm R."/>
            <person name="Pangilinan J."/>
            <person name="Park H.-J."/>
            <person name="Ramirez L."/>
            <person name="Alfaro M."/>
            <person name="Sun H."/>
            <person name="Tritt A."/>
            <person name="Yoshinaga Y."/>
            <person name="Zwiers L.-H."/>
            <person name="Turgeon B."/>
            <person name="Goodwin S."/>
            <person name="Spatafora J."/>
            <person name="Crous P."/>
            <person name="Grigoriev I."/>
        </authorList>
    </citation>
    <scope>NUCLEOTIDE SEQUENCE</scope>
    <source>
        <strain evidence="3">CBS 675.92</strain>
    </source>
</reference>
<evidence type="ECO:0000256" key="1">
    <source>
        <dbReference type="SAM" id="MobiDB-lite"/>
    </source>
</evidence>
<feature type="compositionally biased region" description="Basic and acidic residues" evidence="1">
    <location>
        <begin position="676"/>
        <end position="686"/>
    </location>
</feature>
<evidence type="ECO:0000259" key="2">
    <source>
        <dbReference type="PROSITE" id="PS50011"/>
    </source>
</evidence>
<feature type="region of interest" description="Disordered" evidence="1">
    <location>
        <begin position="658"/>
        <end position="770"/>
    </location>
</feature>
<protein>
    <recommendedName>
        <fullName evidence="2">Protein kinase domain-containing protein</fullName>
    </recommendedName>
</protein>
<proteinExistence type="predicted"/>
<dbReference type="GO" id="GO:0005524">
    <property type="term" value="F:ATP binding"/>
    <property type="evidence" value="ECO:0007669"/>
    <property type="project" value="InterPro"/>
</dbReference>
<feature type="compositionally biased region" description="Polar residues" evidence="1">
    <location>
        <begin position="1008"/>
        <end position="1030"/>
    </location>
</feature>
<dbReference type="InterPro" id="IPR000719">
    <property type="entry name" value="Prot_kinase_dom"/>
</dbReference>
<dbReference type="InterPro" id="IPR011009">
    <property type="entry name" value="Kinase-like_dom_sf"/>
</dbReference>
<dbReference type="Pfam" id="PF00069">
    <property type="entry name" value="Pkinase"/>
    <property type="match status" value="1"/>
</dbReference>
<gene>
    <name evidence="3" type="ORF">CC80DRAFT_141675</name>
</gene>
<feature type="compositionally biased region" description="Low complexity" evidence="1">
    <location>
        <begin position="707"/>
        <end position="718"/>
    </location>
</feature>
<sequence>MELGLASLASAVDCRISTCARPANVGGSLSVRLLDHYSSRPSKGIPNHTTPSYILIWMSPILVAPFLCPTSTLFPMSAWPQSHARSSDVADFQGHLRDAQILAVDLLSPSKSGRTRPFVPRHALEQHLNEKTIKKLLNYYYRPIIEWESIRTSYLAIFAILIHINKGTYISHFTPHPHLADDRLPFRNYTDWPPDCIQFFLEFQQAQWRFCAAEFCKGRLNGTRFSDEVIIPITSVEVLKTGPYSCTYKIDIEPSYNLLVERRDGIPTTNTFVLKTCRERDAEIHHNEVDAYKIMSGQADVEDHMPRFFGSWKQGQEYNMLLEYVGGGTLEDFFEQNEPPDRGEDSLKFWESMAQLVKLVSRIHKLPSPDYRQQFIQGIHHDIKAKNILVSNRTGPSIFDVTFKLADLGLSHFWLALHRGQEVRMKDVSGTQVFSAPECCRDENDPYHKLPILEANPKKDVWSLGCVFSEAAVWSVLGKKGLKEYRSERVTATVPRLKSTAYEGCFHDGDRVLHTVLDMHNRIRESRRRNDNVVHEAVTIIEDMLEEAHARPDAKHICERFSKILRNAKAMSSNVRSINSPGNPWPQCFDTGNETPGTRKTPPELPPDLDLGGLGIRASPPTQKPVGISERPMARESAPSILPSPVVVAPLGTQSPITDTGFTYHSPPPITNGLWTERDHRTKSGSHEYSPNGTHPQRPFSQPPPTTHVTSPSPTIPHASNGSTTGASPRPKSTHMPVRVHNSKNREYLDNSPKPPLLRPSTSSMRPEPPEATIPEIERWIQLVKVRGALAPPLDGQGYLGRLDGRDQIFLVDDSISMKDHWNDVKRTFGALAYLVKGRDPDGIEIRFTNSPMLIGRKKNRGPLLKILNTVKPNSQCDIGLTLGKILKELSHESTRGFLGRPLRFRKKKFGVNIYVLTDGIWEAGDGWLDSIVAPIKKLVSKGMEKGQMGIQFIQFGDDPEGTRRLEILDDELGHHGVTMDLVDTERWDGNVFKMLLGAIDPAWDVRTPQSSPKTRTATSSVPFSKETQS</sequence>
<evidence type="ECO:0000313" key="4">
    <source>
        <dbReference type="Proteomes" id="UP000800035"/>
    </source>
</evidence>
<organism evidence="3 4">
    <name type="scientific">Byssothecium circinans</name>
    <dbReference type="NCBI Taxonomy" id="147558"/>
    <lineage>
        <taxon>Eukaryota</taxon>
        <taxon>Fungi</taxon>
        <taxon>Dikarya</taxon>
        <taxon>Ascomycota</taxon>
        <taxon>Pezizomycotina</taxon>
        <taxon>Dothideomycetes</taxon>
        <taxon>Pleosporomycetidae</taxon>
        <taxon>Pleosporales</taxon>
        <taxon>Massarineae</taxon>
        <taxon>Massarinaceae</taxon>
        <taxon>Byssothecium</taxon>
    </lineage>
</organism>
<dbReference type="Gene3D" id="1.10.510.10">
    <property type="entry name" value="Transferase(Phosphotransferase) domain 1"/>
    <property type="match status" value="1"/>
</dbReference>
<dbReference type="PANTHER" id="PTHR34706">
    <property type="entry name" value="SLR1338 PROTEIN"/>
    <property type="match status" value="1"/>
</dbReference>